<reference evidence="4" key="1">
    <citation type="journal article" date="2014" name="Int. J. Syst. Evol. Microbiol.">
        <title>Complete genome sequence of Corynebacterium casei LMG S-19264T (=DSM 44701T), isolated from a smear-ripened cheese.</title>
        <authorList>
            <consortium name="US DOE Joint Genome Institute (JGI-PGF)"/>
            <person name="Walter F."/>
            <person name="Albersmeier A."/>
            <person name="Kalinowski J."/>
            <person name="Ruckert C."/>
        </authorList>
    </citation>
    <scope>NUCLEOTIDE SEQUENCE</scope>
    <source>
        <strain evidence="4">JCM 14371</strain>
    </source>
</reference>
<dbReference type="PANTHER" id="PTHR35936:SF19">
    <property type="entry name" value="AMINO-ACID-BINDING PROTEIN YXEM-RELATED"/>
    <property type="match status" value="1"/>
</dbReference>
<evidence type="ECO:0000256" key="2">
    <source>
        <dbReference type="SAM" id="SignalP"/>
    </source>
</evidence>
<dbReference type="AlphaFoldDB" id="A0A917UPZ2"/>
<comment type="caution">
    <text evidence="4">The sequence shown here is derived from an EMBL/GenBank/DDBJ whole genome shotgun (WGS) entry which is preliminary data.</text>
</comment>
<feature type="chain" id="PRO_5036789025" evidence="2">
    <location>
        <begin position="38"/>
        <end position="271"/>
    </location>
</feature>
<evidence type="ECO:0000313" key="5">
    <source>
        <dbReference type="Proteomes" id="UP000635726"/>
    </source>
</evidence>
<reference evidence="4" key="2">
    <citation type="submission" date="2020-09" db="EMBL/GenBank/DDBJ databases">
        <authorList>
            <person name="Sun Q."/>
            <person name="Ohkuma M."/>
        </authorList>
    </citation>
    <scope>NUCLEOTIDE SEQUENCE</scope>
    <source>
        <strain evidence="4">JCM 14371</strain>
    </source>
</reference>
<sequence>MAHPRSFLPARPSSHRVRSLACAALLAALTAGPCTQAADLGSLQSSGTFRFGFATPKEPLLSGEPGDVRGFVTDLLGLIALQLKVNRTSWTRVATPAALVQGLQAGKFDAVVDTQLPRPLGGVNLSRPLACDGGVILSRPGGPLHEEDLKGKRVAVVTGSAYYYYVRNLPFDKKISVFADDTQALVGFLSGNIDALVTDRYDALRMLMKTGGNRIQVGPLLWSQDIDLVVTQNDNKEVIAGVDQALKSLMTDGTYRKLSLKYFGQDVRCTL</sequence>
<name>A0A917UPZ2_9DEIO</name>
<keyword evidence="5" id="KW-1185">Reference proteome</keyword>
<feature type="signal peptide" evidence="2">
    <location>
        <begin position="1"/>
        <end position="37"/>
    </location>
</feature>
<keyword evidence="1 2" id="KW-0732">Signal</keyword>
<dbReference type="Gene3D" id="3.40.190.10">
    <property type="entry name" value="Periplasmic binding protein-like II"/>
    <property type="match status" value="2"/>
</dbReference>
<accession>A0A917UPZ2</accession>
<dbReference type="EMBL" id="BMOE01000005">
    <property type="protein sequence ID" value="GGJ73868.1"/>
    <property type="molecule type" value="Genomic_DNA"/>
</dbReference>
<evidence type="ECO:0000256" key="1">
    <source>
        <dbReference type="ARBA" id="ARBA00022729"/>
    </source>
</evidence>
<gene>
    <name evidence="4" type="ORF">GCM10008939_17710</name>
</gene>
<proteinExistence type="predicted"/>
<evidence type="ECO:0000259" key="3">
    <source>
        <dbReference type="SMART" id="SM00062"/>
    </source>
</evidence>
<feature type="domain" description="Solute-binding protein family 3/N-terminal" evidence="3">
    <location>
        <begin position="48"/>
        <end position="266"/>
    </location>
</feature>
<organism evidence="4 5">
    <name type="scientific">Deinococcus aquiradiocola</name>
    <dbReference type="NCBI Taxonomy" id="393059"/>
    <lineage>
        <taxon>Bacteria</taxon>
        <taxon>Thermotogati</taxon>
        <taxon>Deinococcota</taxon>
        <taxon>Deinococci</taxon>
        <taxon>Deinococcales</taxon>
        <taxon>Deinococcaceae</taxon>
        <taxon>Deinococcus</taxon>
    </lineage>
</organism>
<dbReference type="InterPro" id="IPR001638">
    <property type="entry name" value="Solute-binding_3/MltF_N"/>
</dbReference>
<protein>
    <submittedName>
        <fullName evidence="4">Amino acid ABC transporter substrate-binding protein</fullName>
    </submittedName>
</protein>
<dbReference type="SUPFAM" id="SSF53850">
    <property type="entry name" value="Periplasmic binding protein-like II"/>
    <property type="match status" value="1"/>
</dbReference>
<dbReference type="SMART" id="SM00062">
    <property type="entry name" value="PBPb"/>
    <property type="match status" value="1"/>
</dbReference>
<dbReference type="Proteomes" id="UP000635726">
    <property type="component" value="Unassembled WGS sequence"/>
</dbReference>
<dbReference type="PANTHER" id="PTHR35936">
    <property type="entry name" value="MEMBRANE-BOUND LYTIC MUREIN TRANSGLYCOSYLASE F"/>
    <property type="match status" value="1"/>
</dbReference>
<evidence type="ECO:0000313" key="4">
    <source>
        <dbReference type="EMBL" id="GGJ73868.1"/>
    </source>
</evidence>
<dbReference type="Pfam" id="PF00497">
    <property type="entry name" value="SBP_bac_3"/>
    <property type="match status" value="1"/>
</dbReference>